<evidence type="ECO:0000313" key="2">
    <source>
        <dbReference type="EMBL" id="QHT66435.1"/>
    </source>
</evidence>
<proteinExistence type="predicted"/>
<dbReference type="PROSITE" id="PS51257">
    <property type="entry name" value="PROKAR_LIPOPROTEIN"/>
    <property type="match status" value="1"/>
</dbReference>
<keyword evidence="3" id="KW-1185">Reference proteome</keyword>
<name>A0A6C0GEM7_9BACT</name>
<reference evidence="2 3" key="1">
    <citation type="submission" date="2020-01" db="EMBL/GenBank/DDBJ databases">
        <authorList>
            <person name="Kim M.K."/>
        </authorList>
    </citation>
    <scope>NUCLEOTIDE SEQUENCE [LARGE SCALE GENOMIC DNA]</scope>
    <source>
        <strain evidence="2 3">172606-1</strain>
    </source>
</reference>
<keyword evidence="1" id="KW-0732">Signal</keyword>
<organism evidence="2 3">
    <name type="scientific">Rhodocytophaga rosea</name>
    <dbReference type="NCBI Taxonomy" id="2704465"/>
    <lineage>
        <taxon>Bacteria</taxon>
        <taxon>Pseudomonadati</taxon>
        <taxon>Bacteroidota</taxon>
        <taxon>Cytophagia</taxon>
        <taxon>Cytophagales</taxon>
        <taxon>Rhodocytophagaceae</taxon>
        <taxon>Rhodocytophaga</taxon>
    </lineage>
</organism>
<dbReference type="EMBL" id="CP048222">
    <property type="protein sequence ID" value="QHT66435.1"/>
    <property type="molecule type" value="Genomic_DNA"/>
</dbReference>
<dbReference type="AlphaFoldDB" id="A0A6C0GEM7"/>
<feature type="signal peptide" evidence="1">
    <location>
        <begin position="1"/>
        <end position="18"/>
    </location>
</feature>
<protein>
    <submittedName>
        <fullName evidence="2">Uncharacterized protein</fullName>
    </submittedName>
</protein>
<sequence length="83" mass="9098">MKTLLLLFLNLFACSCFAQIQILYFNSTSNIVRLEFSTFFSSLFYTGIGSGANIGEGIAHAETGRELLSYSGFTYSGTVSVLF</sequence>
<accession>A0A6C0GEM7</accession>
<dbReference type="RefSeq" id="WP_162442489.1">
    <property type="nucleotide sequence ID" value="NZ_CP048222.1"/>
</dbReference>
<gene>
    <name evidence="2" type="ORF">GXP67_07070</name>
</gene>
<evidence type="ECO:0000313" key="3">
    <source>
        <dbReference type="Proteomes" id="UP000480178"/>
    </source>
</evidence>
<evidence type="ECO:0000256" key="1">
    <source>
        <dbReference type="SAM" id="SignalP"/>
    </source>
</evidence>
<feature type="chain" id="PRO_5025574833" evidence="1">
    <location>
        <begin position="19"/>
        <end position="83"/>
    </location>
</feature>
<dbReference type="Proteomes" id="UP000480178">
    <property type="component" value="Chromosome"/>
</dbReference>
<dbReference type="KEGG" id="rhoz:GXP67_07070"/>